<proteinExistence type="inferred from homology"/>
<evidence type="ECO:0000256" key="1">
    <source>
        <dbReference type="ARBA" id="ARBA00004414"/>
    </source>
</evidence>
<evidence type="ECO:0000256" key="4">
    <source>
        <dbReference type="ARBA" id="ARBA00005975"/>
    </source>
</evidence>
<evidence type="ECO:0000256" key="9">
    <source>
        <dbReference type="SAM" id="Phobius"/>
    </source>
</evidence>
<feature type="region of interest" description="Disordered" evidence="8">
    <location>
        <begin position="1"/>
        <end position="24"/>
    </location>
</feature>
<name>A0A9N9MW51_9CUCU</name>
<evidence type="ECO:0000256" key="7">
    <source>
        <dbReference type="ARBA" id="ARBA00023136"/>
    </source>
</evidence>
<dbReference type="GO" id="GO:0008270">
    <property type="term" value="F:zinc ion binding"/>
    <property type="evidence" value="ECO:0007669"/>
    <property type="project" value="TreeGrafter"/>
</dbReference>
<dbReference type="GO" id="GO:0031902">
    <property type="term" value="C:late endosome membrane"/>
    <property type="evidence" value="ECO:0007669"/>
    <property type="project" value="UniProtKB-SubCell"/>
</dbReference>
<dbReference type="EMBL" id="OU892282">
    <property type="protein sequence ID" value="CAG9769902.1"/>
    <property type="molecule type" value="Genomic_DNA"/>
</dbReference>
<evidence type="ECO:0000256" key="3">
    <source>
        <dbReference type="ARBA" id="ARBA00004630"/>
    </source>
</evidence>
<dbReference type="OrthoDB" id="5599753at2759"/>
<keyword evidence="9" id="KW-1133">Transmembrane helix</keyword>
<accession>A0A9N9MW51</accession>
<dbReference type="PROSITE" id="PS51837">
    <property type="entry name" value="LITAF"/>
    <property type="match status" value="1"/>
</dbReference>
<dbReference type="InterPro" id="IPR037519">
    <property type="entry name" value="LITAF_fam"/>
</dbReference>
<dbReference type="GO" id="GO:0005765">
    <property type="term" value="C:lysosomal membrane"/>
    <property type="evidence" value="ECO:0007669"/>
    <property type="project" value="UniProtKB-SubCell"/>
</dbReference>
<feature type="compositionally biased region" description="Polar residues" evidence="8">
    <location>
        <begin position="12"/>
        <end position="21"/>
    </location>
</feature>
<dbReference type="Proteomes" id="UP001152799">
    <property type="component" value="Chromosome 6"/>
</dbReference>
<evidence type="ECO:0000256" key="5">
    <source>
        <dbReference type="ARBA" id="ARBA00022723"/>
    </source>
</evidence>
<comment type="subcellular location">
    <subcellularLocation>
        <location evidence="2">Endosome membrane</location>
        <topology evidence="2">Peripheral membrane protein</topology>
    </subcellularLocation>
    <subcellularLocation>
        <location evidence="1">Late endosome membrane</location>
    </subcellularLocation>
    <subcellularLocation>
        <location evidence="3">Lysosome membrane</location>
        <topology evidence="3">Peripheral membrane protein</topology>
        <orientation evidence="3">Cytoplasmic side</orientation>
    </subcellularLocation>
</comment>
<evidence type="ECO:0000313" key="12">
    <source>
        <dbReference type="Proteomes" id="UP001152799"/>
    </source>
</evidence>
<dbReference type="Pfam" id="PF10601">
    <property type="entry name" value="zf-LITAF-like"/>
    <property type="match status" value="1"/>
</dbReference>
<dbReference type="InterPro" id="IPR006629">
    <property type="entry name" value="LITAF"/>
</dbReference>
<sequence length="267" mass="29524">MKNDEEDERQIPKSNSSTSSEVLEIENTDHAVDSVEPNLLISSASNSKISDLTVNENDIVTTGPPANTSESVLEEIIQSIERPTTSSELLSQHSFHERRSLVLELRRNLGSGGLVNSNTAMHHENHIRKGSHSTKTSSKILPSYSSVLKLGPPISEFESYPSLPYISRQPPPSYAEVSGWEENPSIASAESFTLGPNPIYISCPRCRTIVITNVQTERSNLAYILSVVMCICLCWPCCLAPFCFKSCKNSYHFCPSCNYFLGAYKPC</sequence>
<dbReference type="SMART" id="SM00714">
    <property type="entry name" value="LITAF"/>
    <property type="match status" value="1"/>
</dbReference>
<keyword evidence="5" id="KW-0479">Metal-binding</keyword>
<keyword evidence="6" id="KW-0862">Zinc</keyword>
<keyword evidence="12" id="KW-1185">Reference proteome</keyword>
<evidence type="ECO:0000256" key="2">
    <source>
        <dbReference type="ARBA" id="ARBA00004481"/>
    </source>
</evidence>
<dbReference type="PANTHER" id="PTHR23292:SF6">
    <property type="entry name" value="FI16602P1-RELATED"/>
    <property type="match status" value="1"/>
</dbReference>
<evidence type="ECO:0000256" key="6">
    <source>
        <dbReference type="ARBA" id="ARBA00022833"/>
    </source>
</evidence>
<protein>
    <recommendedName>
        <fullName evidence="10">LITAF domain-containing protein</fullName>
    </recommendedName>
</protein>
<dbReference type="AlphaFoldDB" id="A0A9N9MW51"/>
<dbReference type="PANTHER" id="PTHR23292">
    <property type="entry name" value="LIPOPOLYSACCHARIDE-INDUCED TUMOR NECROSIS FACTOR-ALPHA FACTOR"/>
    <property type="match status" value="1"/>
</dbReference>
<keyword evidence="7 9" id="KW-0472">Membrane</keyword>
<feature type="region of interest" description="Disordered" evidence="8">
    <location>
        <begin position="114"/>
        <end position="138"/>
    </location>
</feature>
<evidence type="ECO:0000313" key="11">
    <source>
        <dbReference type="EMBL" id="CAG9769902.1"/>
    </source>
</evidence>
<evidence type="ECO:0000259" key="10">
    <source>
        <dbReference type="PROSITE" id="PS51837"/>
    </source>
</evidence>
<feature type="domain" description="LITAF" evidence="10">
    <location>
        <begin position="183"/>
        <end position="266"/>
    </location>
</feature>
<keyword evidence="9" id="KW-0812">Transmembrane</keyword>
<comment type="similarity">
    <text evidence="4">Belongs to the CDIP1/LITAF family.</text>
</comment>
<feature type="transmembrane region" description="Helical" evidence="9">
    <location>
        <begin position="221"/>
        <end position="244"/>
    </location>
</feature>
<reference evidence="11" key="1">
    <citation type="submission" date="2022-01" db="EMBL/GenBank/DDBJ databases">
        <authorList>
            <person name="King R."/>
        </authorList>
    </citation>
    <scope>NUCLEOTIDE SEQUENCE</scope>
</reference>
<organism evidence="11 12">
    <name type="scientific">Ceutorhynchus assimilis</name>
    <name type="common">cabbage seed weevil</name>
    <dbReference type="NCBI Taxonomy" id="467358"/>
    <lineage>
        <taxon>Eukaryota</taxon>
        <taxon>Metazoa</taxon>
        <taxon>Ecdysozoa</taxon>
        <taxon>Arthropoda</taxon>
        <taxon>Hexapoda</taxon>
        <taxon>Insecta</taxon>
        <taxon>Pterygota</taxon>
        <taxon>Neoptera</taxon>
        <taxon>Endopterygota</taxon>
        <taxon>Coleoptera</taxon>
        <taxon>Polyphaga</taxon>
        <taxon>Cucujiformia</taxon>
        <taxon>Curculionidae</taxon>
        <taxon>Ceutorhynchinae</taxon>
        <taxon>Ceutorhynchus</taxon>
    </lineage>
</organism>
<evidence type="ECO:0000256" key="8">
    <source>
        <dbReference type="SAM" id="MobiDB-lite"/>
    </source>
</evidence>
<gene>
    <name evidence="11" type="ORF">CEUTPL_LOCUS10375</name>
</gene>